<dbReference type="STRING" id="413882.AAW51_3957"/>
<reference evidence="1 2" key="1">
    <citation type="submission" date="2015-05" db="EMBL/GenBank/DDBJ databases">
        <authorList>
            <person name="Tang B."/>
            <person name="Yu Y."/>
        </authorList>
    </citation>
    <scope>NUCLEOTIDE SEQUENCE [LARGE SCALE GENOMIC DNA]</scope>
    <source>
        <strain evidence="1 2">DSM 7029</strain>
    </source>
</reference>
<evidence type="ECO:0000313" key="1">
    <source>
        <dbReference type="EMBL" id="AKJ30648.1"/>
    </source>
</evidence>
<dbReference type="Proteomes" id="UP000035352">
    <property type="component" value="Chromosome"/>
</dbReference>
<proteinExistence type="predicted"/>
<dbReference type="Pfam" id="PF11149">
    <property type="entry name" value="DUF2924"/>
    <property type="match status" value="1"/>
</dbReference>
<evidence type="ECO:0000313" key="2">
    <source>
        <dbReference type="Proteomes" id="UP000035352"/>
    </source>
</evidence>
<dbReference type="InterPro" id="IPR021322">
    <property type="entry name" value="DUF2924"/>
</dbReference>
<sequence>MTTFAPVRPGPAEASLAEQIAQLPHLDMEQLWARWDELFDERPAHHNRVYLESRIAYRLQERAFGGLSPSVRRRLENIGETGIVPRLSQREANSLLPGTLLTRVYDGVEHRVVTRGPNEFEYQGRRYRSLSAIARAITGTQWSGPAFFGLRTPRQGGKA</sequence>
<dbReference type="EMBL" id="CP011371">
    <property type="protein sequence ID" value="AKJ30648.1"/>
    <property type="molecule type" value="Genomic_DNA"/>
</dbReference>
<accession>A0A0G3BRN7</accession>
<keyword evidence="2" id="KW-1185">Reference proteome</keyword>
<name>A0A0G3BRN7_9BURK</name>
<dbReference type="OrthoDB" id="8594067at2"/>
<dbReference type="KEGG" id="pbh:AAW51_3957"/>
<protein>
    <submittedName>
        <fullName evidence="1">Elements of external origin</fullName>
    </submittedName>
</protein>
<dbReference type="RefSeq" id="WP_047195968.1">
    <property type="nucleotide sequence ID" value="NZ_CP011371.1"/>
</dbReference>
<dbReference type="AlphaFoldDB" id="A0A0G3BRN7"/>
<organism evidence="1 2">
    <name type="scientific">Caldimonas brevitalea</name>
    <dbReference type="NCBI Taxonomy" id="413882"/>
    <lineage>
        <taxon>Bacteria</taxon>
        <taxon>Pseudomonadati</taxon>
        <taxon>Pseudomonadota</taxon>
        <taxon>Betaproteobacteria</taxon>
        <taxon>Burkholderiales</taxon>
        <taxon>Sphaerotilaceae</taxon>
        <taxon>Caldimonas</taxon>
    </lineage>
</organism>
<gene>
    <name evidence="1" type="ORF">AAW51_3957</name>
</gene>